<dbReference type="InterPro" id="IPR019734">
    <property type="entry name" value="TPR_rpt"/>
</dbReference>
<dbReference type="AlphaFoldDB" id="A0A2B4S4Y0"/>
<comment type="caution">
    <text evidence="2">The sequence shown here is derived from an EMBL/GenBank/DDBJ whole genome shotgun (WGS) entry which is preliminary data.</text>
</comment>
<keyword evidence="3" id="KW-1185">Reference proteome</keyword>
<dbReference type="InterPro" id="IPR011990">
    <property type="entry name" value="TPR-like_helical_dom_sf"/>
</dbReference>
<keyword evidence="1" id="KW-0802">TPR repeat</keyword>
<sequence length="717" mass="81894">MVRNEFAIALRQTFKSMWDNMVGHRPGYQPWDDSTVAGNMFITEEGEKTKVPTHFSYLEWDCTALFQATIYARSFAMPDSKCHYKTLNRSEIVKRTFDRYVQLAKEAFKALGVKTDPIHAISGLTEFNFPTKEVRRLEESRRLETQAYIECLAEVNSIVNELRALGRMHLNASEEHFTLLEQKIYKLTLKIEQDRKDSKPFLPQSNLPLLVLHFSGDQRECEDISSVLTSKDTKIVSMLGSPGFEKEALVSLSALSGDFNYSVAAAVMGVKTTLEARKILHRLRRKSFLDSSCKPDSFSMHTLLLSFVRERGEDEMKETMLNSKARLSAFYVSLFEKLNERFLTGHSMQAFIDFYEEKQNIIESVMECCSDPRTRDFEFGVLKKSELFLDSLFCQLLVSLAFAEVTWGKCGRSMTLLHEADELSLLEDDKGKLLCWGGFCQLASDKIDDGVQNLQKAYWLMSDNPEQRILRVTSLQILVTYFVFIEKKAIALELNNRALQEYRALGNTSLLVIPSVENRQSKVIEANKPEPNVTTTQPLRLEMICVVGKATKQFSDDETKQAMSNSVLEMSNQTEEQILPLSIGLWTFQRNVNSTLKNVLDNPKEAAKLCGTWISYHNMTLKQSGKANAGSNTKPDNNLDLTVHRERFLRSYLDQGCAFHQMKNYSEAMQSFQRALDIRLDNCLGKKIQTQHCLGKKIQTQHCLGKKIQTQLGVTFF</sequence>
<name>A0A2B4S4Y0_STYPI</name>
<evidence type="ECO:0000313" key="3">
    <source>
        <dbReference type="Proteomes" id="UP000225706"/>
    </source>
</evidence>
<gene>
    <name evidence="2" type="ORF">AWC38_SpisGene11824</name>
</gene>
<feature type="repeat" description="TPR" evidence="1">
    <location>
        <begin position="649"/>
        <end position="682"/>
    </location>
</feature>
<accession>A0A2B4S4Y0</accession>
<dbReference type="Proteomes" id="UP000225706">
    <property type="component" value="Unassembled WGS sequence"/>
</dbReference>
<organism evidence="2 3">
    <name type="scientific">Stylophora pistillata</name>
    <name type="common">Smooth cauliflower coral</name>
    <dbReference type="NCBI Taxonomy" id="50429"/>
    <lineage>
        <taxon>Eukaryota</taxon>
        <taxon>Metazoa</taxon>
        <taxon>Cnidaria</taxon>
        <taxon>Anthozoa</taxon>
        <taxon>Hexacorallia</taxon>
        <taxon>Scleractinia</taxon>
        <taxon>Astrocoeniina</taxon>
        <taxon>Pocilloporidae</taxon>
        <taxon>Stylophora</taxon>
    </lineage>
</organism>
<evidence type="ECO:0000256" key="1">
    <source>
        <dbReference type="PROSITE-ProRule" id="PRU00339"/>
    </source>
</evidence>
<dbReference type="PROSITE" id="PS50005">
    <property type="entry name" value="TPR"/>
    <property type="match status" value="1"/>
</dbReference>
<dbReference type="SUPFAM" id="SSF48452">
    <property type="entry name" value="TPR-like"/>
    <property type="match status" value="1"/>
</dbReference>
<reference evidence="3" key="1">
    <citation type="journal article" date="2017" name="bioRxiv">
        <title>Comparative analysis of the genomes of Stylophora pistillata and Acropora digitifera provides evidence for extensive differences between species of corals.</title>
        <authorList>
            <person name="Voolstra C.R."/>
            <person name="Li Y."/>
            <person name="Liew Y.J."/>
            <person name="Baumgarten S."/>
            <person name="Zoccola D."/>
            <person name="Flot J.-F."/>
            <person name="Tambutte S."/>
            <person name="Allemand D."/>
            <person name="Aranda M."/>
        </authorList>
    </citation>
    <scope>NUCLEOTIDE SEQUENCE [LARGE SCALE GENOMIC DNA]</scope>
</reference>
<evidence type="ECO:0000313" key="2">
    <source>
        <dbReference type="EMBL" id="PFX23618.1"/>
    </source>
</evidence>
<protein>
    <submittedName>
        <fullName evidence="2">Uncharacterized protein</fullName>
    </submittedName>
</protein>
<dbReference type="SMART" id="SM00028">
    <property type="entry name" value="TPR"/>
    <property type="match status" value="1"/>
</dbReference>
<dbReference type="EMBL" id="LSMT01000202">
    <property type="protein sequence ID" value="PFX23618.1"/>
    <property type="molecule type" value="Genomic_DNA"/>
</dbReference>
<proteinExistence type="predicted"/>